<dbReference type="InterPro" id="IPR008979">
    <property type="entry name" value="Galactose-bd-like_sf"/>
</dbReference>
<dbReference type="EMBL" id="CP036269">
    <property type="protein sequence ID" value="QDT43586.1"/>
    <property type="molecule type" value="Genomic_DNA"/>
</dbReference>
<sequence length="382" mass="42437">MFTLKSQFLVHTFFVVLCTLVIPGGTQVLKAFPPAENIDFSEKYKQLLQESKSAPSRGYLKEVAFDAIEASQAAIKAGDYSAAVKIAALAVKLGKTSGNNHATTLANSLRQRCVMLVREYRDVEKFHKNLQQNPNDANAAFLYGKFVALKLNNWKQGLVWLARGEDAAYRTLAKQELANSNNQGALLVVANGWFQLASKEKGSTKQELELHAYDLYSHAWADSIGTDRMAINEKLNEMPLRYLNHMQEQDVIPGAWPFGKNGESGNGAGMFTINHVEYPNGLGLHPPNHGFARVRFQLDGQYKTFATGVALMDHSSEVRRSVTFTVIGDDRVLWKSPLIRFRGDVVFCNVSVKNIKRLEIQTKSPGIATGAHAVWLAPRVLK</sequence>
<dbReference type="InterPro" id="IPR038637">
    <property type="entry name" value="NPCBM_sf"/>
</dbReference>
<gene>
    <name evidence="2" type="ORF">Pan241w_36880</name>
</gene>
<feature type="domain" description="Glycosyl hydrolase family 98 putative carbohydrate-binding module" evidence="1">
    <location>
        <begin position="237"/>
        <end position="382"/>
    </location>
</feature>
<proteinExistence type="predicted"/>
<dbReference type="KEGG" id="gaz:Pan241w_36880"/>
<evidence type="ECO:0000259" key="1">
    <source>
        <dbReference type="SMART" id="SM00776"/>
    </source>
</evidence>
<dbReference type="SUPFAM" id="SSF49785">
    <property type="entry name" value="Galactose-binding domain-like"/>
    <property type="match status" value="1"/>
</dbReference>
<dbReference type="Gene3D" id="2.60.120.1060">
    <property type="entry name" value="NPCBM/NEW2 domain"/>
    <property type="match status" value="1"/>
</dbReference>
<name>A0A517RI86_9PLAN</name>
<organism evidence="2 3">
    <name type="scientific">Gimesia alba</name>
    <dbReference type="NCBI Taxonomy" id="2527973"/>
    <lineage>
        <taxon>Bacteria</taxon>
        <taxon>Pseudomonadati</taxon>
        <taxon>Planctomycetota</taxon>
        <taxon>Planctomycetia</taxon>
        <taxon>Planctomycetales</taxon>
        <taxon>Planctomycetaceae</taxon>
        <taxon>Gimesia</taxon>
    </lineage>
</organism>
<dbReference type="InterPro" id="IPR013222">
    <property type="entry name" value="Glyco_hyd_98_carb-bd"/>
</dbReference>
<dbReference type="AlphaFoldDB" id="A0A517RI86"/>
<keyword evidence="3" id="KW-1185">Reference proteome</keyword>
<evidence type="ECO:0000313" key="2">
    <source>
        <dbReference type="EMBL" id="QDT43586.1"/>
    </source>
</evidence>
<protein>
    <submittedName>
        <fullName evidence="2">NPCBM/NEW2 domain protein</fullName>
    </submittedName>
</protein>
<reference evidence="2 3" key="1">
    <citation type="submission" date="2019-02" db="EMBL/GenBank/DDBJ databases">
        <title>Deep-cultivation of Planctomycetes and their phenomic and genomic characterization uncovers novel biology.</title>
        <authorList>
            <person name="Wiegand S."/>
            <person name="Jogler M."/>
            <person name="Boedeker C."/>
            <person name="Pinto D."/>
            <person name="Vollmers J."/>
            <person name="Rivas-Marin E."/>
            <person name="Kohn T."/>
            <person name="Peeters S.H."/>
            <person name="Heuer A."/>
            <person name="Rast P."/>
            <person name="Oberbeckmann S."/>
            <person name="Bunk B."/>
            <person name="Jeske O."/>
            <person name="Meyerdierks A."/>
            <person name="Storesund J.E."/>
            <person name="Kallscheuer N."/>
            <person name="Luecker S."/>
            <person name="Lage O.M."/>
            <person name="Pohl T."/>
            <person name="Merkel B.J."/>
            <person name="Hornburger P."/>
            <person name="Mueller R.-W."/>
            <person name="Bruemmer F."/>
            <person name="Labrenz M."/>
            <person name="Spormann A.M."/>
            <person name="Op den Camp H."/>
            <person name="Overmann J."/>
            <person name="Amann R."/>
            <person name="Jetten M.S.M."/>
            <person name="Mascher T."/>
            <person name="Medema M.H."/>
            <person name="Devos D.P."/>
            <person name="Kaster A.-K."/>
            <person name="Ovreas L."/>
            <person name="Rohde M."/>
            <person name="Galperin M.Y."/>
            <person name="Jogler C."/>
        </authorList>
    </citation>
    <scope>NUCLEOTIDE SEQUENCE [LARGE SCALE GENOMIC DNA]</scope>
    <source>
        <strain evidence="2 3">Pan241w</strain>
    </source>
</reference>
<dbReference type="Proteomes" id="UP000317171">
    <property type="component" value="Chromosome"/>
</dbReference>
<dbReference type="OrthoDB" id="264178at2"/>
<evidence type="ECO:0000313" key="3">
    <source>
        <dbReference type="Proteomes" id="UP000317171"/>
    </source>
</evidence>
<dbReference type="Pfam" id="PF08305">
    <property type="entry name" value="NPCBM"/>
    <property type="match status" value="1"/>
</dbReference>
<dbReference type="SMART" id="SM00776">
    <property type="entry name" value="NPCBM"/>
    <property type="match status" value="1"/>
</dbReference>
<dbReference type="RefSeq" id="WP_145218381.1">
    <property type="nucleotide sequence ID" value="NZ_CP036269.1"/>
</dbReference>
<accession>A0A517RI86</accession>